<dbReference type="OrthoDB" id="9795206at2"/>
<dbReference type="Gene3D" id="3.40.630.30">
    <property type="match status" value="1"/>
</dbReference>
<dbReference type="PROSITE" id="PS51186">
    <property type="entry name" value="GNAT"/>
    <property type="match status" value="1"/>
</dbReference>
<dbReference type="SUPFAM" id="SSF55729">
    <property type="entry name" value="Acyl-CoA N-acyltransferases (Nat)"/>
    <property type="match status" value="1"/>
</dbReference>
<dbReference type="InterPro" id="IPR016181">
    <property type="entry name" value="Acyl_CoA_acyltransferase"/>
</dbReference>
<keyword evidence="3" id="KW-1185">Reference proteome</keyword>
<dbReference type="RefSeq" id="WP_023509405.1">
    <property type="nucleotide sequence ID" value="NZ_AWTC01000004.1"/>
</dbReference>
<name>V6IYU7_9BACL</name>
<dbReference type="PATRIC" id="fig|1395513.3.peg.1128"/>
<reference evidence="2 3" key="1">
    <citation type="journal article" date="2013" name="Genome Announc.">
        <title>Genome Sequence of Sporolactobacillus laevolacticus DSM442, an Efficient Polymer-Grade D-Lactate Producer from Agricultural Waste Cottonseed as a Nitrogen Source.</title>
        <authorList>
            <person name="Wang H."/>
            <person name="Wang L."/>
            <person name="Ju J."/>
            <person name="Yu B."/>
            <person name="Ma Y."/>
        </authorList>
    </citation>
    <scope>NUCLEOTIDE SEQUENCE [LARGE SCALE GENOMIC DNA]</scope>
    <source>
        <strain evidence="2 3">DSM 442</strain>
    </source>
</reference>
<accession>V6IYU7</accession>
<keyword evidence="2" id="KW-0808">Transferase</keyword>
<gene>
    <name evidence="2" type="ORF">P343_05530</name>
</gene>
<evidence type="ECO:0000313" key="3">
    <source>
        <dbReference type="Proteomes" id="UP000018296"/>
    </source>
</evidence>
<comment type="caution">
    <text evidence="2">The sequence shown here is derived from an EMBL/GenBank/DDBJ whole genome shotgun (WGS) entry which is preliminary data.</text>
</comment>
<dbReference type="Proteomes" id="UP000018296">
    <property type="component" value="Unassembled WGS sequence"/>
</dbReference>
<sequence length="174" mass="19905">MVTQLKEAFLHGDLIQLVPTNEEDLDFVKMAEQAPENAQFVGDWPREQHRAALSDPDILHFTVFNTSHKRAGYVILTGVSGSDHNINLRRLVVTQKGTGYGTEVLHLVKRVCFESLDAHRLWLDVVDDNTKAQHIYKKAGFVCEGVMRECMRYPDKYKSLIIMSILSQEYDLVK</sequence>
<feature type="domain" description="N-acetyltransferase" evidence="1">
    <location>
        <begin position="15"/>
        <end position="159"/>
    </location>
</feature>
<protein>
    <submittedName>
        <fullName evidence="2">Acetyltransferase</fullName>
    </submittedName>
</protein>
<dbReference type="EMBL" id="AWTC01000004">
    <property type="protein sequence ID" value="EST12605.1"/>
    <property type="molecule type" value="Genomic_DNA"/>
</dbReference>
<dbReference type="STRING" id="1395513.P343_05530"/>
<evidence type="ECO:0000313" key="2">
    <source>
        <dbReference type="EMBL" id="EST12605.1"/>
    </source>
</evidence>
<dbReference type="PANTHER" id="PTHR43415:SF3">
    <property type="entry name" value="GNAT-FAMILY ACETYLTRANSFERASE"/>
    <property type="match status" value="1"/>
</dbReference>
<proteinExistence type="predicted"/>
<dbReference type="InterPro" id="IPR000182">
    <property type="entry name" value="GNAT_dom"/>
</dbReference>
<dbReference type="eggNOG" id="COG1670">
    <property type="taxonomic scope" value="Bacteria"/>
</dbReference>
<dbReference type="PANTHER" id="PTHR43415">
    <property type="entry name" value="SPERMIDINE N(1)-ACETYLTRANSFERASE"/>
    <property type="match status" value="1"/>
</dbReference>
<dbReference type="GO" id="GO:0016747">
    <property type="term" value="F:acyltransferase activity, transferring groups other than amino-acyl groups"/>
    <property type="evidence" value="ECO:0007669"/>
    <property type="project" value="InterPro"/>
</dbReference>
<organism evidence="2 3">
    <name type="scientific">Sporolactobacillus laevolacticus DSM 442</name>
    <dbReference type="NCBI Taxonomy" id="1395513"/>
    <lineage>
        <taxon>Bacteria</taxon>
        <taxon>Bacillati</taxon>
        <taxon>Bacillota</taxon>
        <taxon>Bacilli</taxon>
        <taxon>Bacillales</taxon>
        <taxon>Sporolactobacillaceae</taxon>
        <taxon>Sporolactobacillus</taxon>
    </lineage>
</organism>
<evidence type="ECO:0000259" key="1">
    <source>
        <dbReference type="PROSITE" id="PS51186"/>
    </source>
</evidence>
<dbReference type="AlphaFoldDB" id="V6IYU7"/>
<dbReference type="Pfam" id="PF13302">
    <property type="entry name" value="Acetyltransf_3"/>
    <property type="match status" value="1"/>
</dbReference>